<dbReference type="Gene3D" id="2.40.50.140">
    <property type="entry name" value="Nucleic acid-binding proteins"/>
    <property type="match status" value="1"/>
</dbReference>
<evidence type="ECO:0000259" key="7">
    <source>
        <dbReference type="PROSITE" id="PS50160"/>
    </source>
</evidence>
<name>A0A1T0AQK6_9PAST</name>
<dbReference type="CDD" id="cd08041">
    <property type="entry name" value="OBF_kDNA_ligase_like"/>
    <property type="match status" value="1"/>
</dbReference>
<dbReference type="GO" id="GO:0006310">
    <property type="term" value="P:DNA recombination"/>
    <property type="evidence" value="ECO:0007669"/>
    <property type="project" value="InterPro"/>
</dbReference>
<keyword evidence="3" id="KW-0235">DNA replication</keyword>
<dbReference type="Gene3D" id="3.30.470.30">
    <property type="entry name" value="DNA ligase/mRNA capping enzyme"/>
    <property type="match status" value="1"/>
</dbReference>
<evidence type="ECO:0000256" key="4">
    <source>
        <dbReference type="ARBA" id="ARBA00022763"/>
    </source>
</evidence>
<dbReference type="GO" id="GO:0003910">
    <property type="term" value="F:DNA ligase (ATP) activity"/>
    <property type="evidence" value="ECO:0007669"/>
    <property type="project" value="UniProtKB-EC"/>
</dbReference>
<dbReference type="Pfam" id="PF01068">
    <property type="entry name" value="DNA_ligase_A_M"/>
    <property type="match status" value="1"/>
</dbReference>
<dbReference type="GO" id="GO:0006260">
    <property type="term" value="P:DNA replication"/>
    <property type="evidence" value="ECO:0007669"/>
    <property type="project" value="UniProtKB-KW"/>
</dbReference>
<dbReference type="Proteomes" id="UP000190867">
    <property type="component" value="Unassembled WGS sequence"/>
</dbReference>
<dbReference type="PANTHER" id="PTHR47810:SF1">
    <property type="entry name" value="DNA LIGASE B"/>
    <property type="match status" value="1"/>
</dbReference>
<dbReference type="Gene3D" id="3.30.1490.70">
    <property type="match status" value="1"/>
</dbReference>
<dbReference type="CDD" id="cd07896">
    <property type="entry name" value="Adenylation_kDNA_ligase_like"/>
    <property type="match status" value="1"/>
</dbReference>
<evidence type="ECO:0000256" key="6">
    <source>
        <dbReference type="ARBA" id="ARBA00034003"/>
    </source>
</evidence>
<dbReference type="GO" id="GO:0006281">
    <property type="term" value="P:DNA repair"/>
    <property type="evidence" value="ECO:0007669"/>
    <property type="project" value="UniProtKB-KW"/>
</dbReference>
<evidence type="ECO:0000313" key="9">
    <source>
        <dbReference type="Proteomes" id="UP000190867"/>
    </source>
</evidence>
<dbReference type="RefSeq" id="WP_078237498.1">
    <property type="nucleotide sequence ID" value="NZ_MUYA01000013.1"/>
</dbReference>
<keyword evidence="4" id="KW-0227">DNA damage</keyword>
<organism evidence="8 9">
    <name type="scientific">Haemophilus paracuniculus</name>
    <dbReference type="NCBI Taxonomy" id="734"/>
    <lineage>
        <taxon>Bacteria</taxon>
        <taxon>Pseudomonadati</taxon>
        <taxon>Pseudomonadota</taxon>
        <taxon>Gammaproteobacteria</taxon>
        <taxon>Pasteurellales</taxon>
        <taxon>Pasteurellaceae</taxon>
        <taxon>Haemophilus</taxon>
    </lineage>
</organism>
<dbReference type="GO" id="GO:0005524">
    <property type="term" value="F:ATP binding"/>
    <property type="evidence" value="ECO:0007669"/>
    <property type="project" value="InterPro"/>
</dbReference>
<dbReference type="SUPFAM" id="SSF50249">
    <property type="entry name" value="Nucleic acid-binding proteins"/>
    <property type="match status" value="1"/>
</dbReference>
<dbReference type="SUPFAM" id="SSF56091">
    <property type="entry name" value="DNA ligase/mRNA capping enzyme, catalytic domain"/>
    <property type="match status" value="1"/>
</dbReference>
<dbReference type="Pfam" id="PF14743">
    <property type="entry name" value="DNA_ligase_OB_2"/>
    <property type="match status" value="1"/>
</dbReference>
<dbReference type="NCBIfam" id="NF006592">
    <property type="entry name" value="PRK09125.1"/>
    <property type="match status" value="1"/>
</dbReference>
<feature type="domain" description="ATP-dependent DNA ligase family profile" evidence="7">
    <location>
        <begin position="111"/>
        <end position="192"/>
    </location>
</feature>
<gene>
    <name evidence="8" type="ORF">B0187_08815</name>
</gene>
<keyword evidence="9" id="KW-1185">Reference proteome</keyword>
<dbReference type="STRING" id="734.B0187_08815"/>
<dbReference type="InterPro" id="IPR012340">
    <property type="entry name" value="NA-bd_OB-fold"/>
</dbReference>
<comment type="cofactor">
    <cofactor evidence="1">
        <name>a divalent metal cation</name>
        <dbReference type="ChEBI" id="CHEBI:60240"/>
    </cofactor>
</comment>
<dbReference type="PROSITE" id="PS00333">
    <property type="entry name" value="DNA_LIGASE_A2"/>
    <property type="match status" value="1"/>
</dbReference>
<dbReference type="OrthoDB" id="9782700at2"/>
<dbReference type="InterPro" id="IPR050326">
    <property type="entry name" value="NAD_dep_DNA_ligaseB"/>
</dbReference>
<evidence type="ECO:0000313" key="8">
    <source>
        <dbReference type="EMBL" id="OOR98361.1"/>
    </source>
</evidence>
<dbReference type="PROSITE" id="PS50160">
    <property type="entry name" value="DNA_LIGASE_A3"/>
    <property type="match status" value="1"/>
</dbReference>
<dbReference type="InterPro" id="IPR012310">
    <property type="entry name" value="DNA_ligase_ATP-dep_cent"/>
</dbReference>
<dbReference type="InterPro" id="IPR016059">
    <property type="entry name" value="DNA_ligase_ATP-dep_CS"/>
</dbReference>
<protein>
    <submittedName>
        <fullName evidence="8">DNA ligase</fullName>
    </submittedName>
</protein>
<keyword evidence="2 8" id="KW-0436">Ligase</keyword>
<accession>A0A1T0AQK6</accession>
<reference evidence="8 9" key="1">
    <citation type="submission" date="2017-02" db="EMBL/GenBank/DDBJ databases">
        <title>Draft genome sequence of Haemophilus paracuniculus CCUG 43573 type strain.</title>
        <authorList>
            <person name="Engstrom-Jakobsson H."/>
            <person name="Salva-Serra F."/>
            <person name="Thorell K."/>
            <person name="Gonzales-Siles L."/>
            <person name="Karlsson R."/>
            <person name="Boulund F."/>
            <person name="Engstrand L."/>
            <person name="Kristiansson E."/>
            <person name="Moore E."/>
        </authorList>
    </citation>
    <scope>NUCLEOTIDE SEQUENCE [LARGE SCALE GENOMIC DNA]</scope>
    <source>
        <strain evidence="8 9">CCUG 43573</strain>
    </source>
</reference>
<evidence type="ECO:0000256" key="3">
    <source>
        <dbReference type="ARBA" id="ARBA00022705"/>
    </source>
</evidence>
<evidence type="ECO:0000256" key="5">
    <source>
        <dbReference type="ARBA" id="ARBA00023204"/>
    </source>
</evidence>
<sequence>MKKWRFLWLILPLVSQTVWGKAPDLMLLGQFQNQEVSGWVMSEKLDGVRGFWDGSQLISRQGNPLAPPDYFIKDFPPFAIDGELFSERGKFEEIAATVRSASPKGWYKLKLYVFDVPNAEGDLFARLGVLRQYLAQRPSPYIEIIEQIPIESRSHLDQFFQHIQQQGGEGVVVRNPNSPYIHGRSAQIVKLKAVFDEECTVVAHHQGRGKNANRLGAITCENQRGRFRIGSGFSDQQRENPPPIGSLITYKYRGLTQSGKPRFATFYRIRADQNGSEKQP</sequence>
<keyword evidence="5" id="KW-0234">DNA repair</keyword>
<dbReference type="InterPro" id="IPR029319">
    <property type="entry name" value="DNA_ligase_OB"/>
</dbReference>
<evidence type="ECO:0000256" key="2">
    <source>
        <dbReference type="ARBA" id="ARBA00022598"/>
    </source>
</evidence>
<dbReference type="AlphaFoldDB" id="A0A1T0AQK6"/>
<dbReference type="EMBL" id="MUYA01000013">
    <property type="protein sequence ID" value="OOR98361.1"/>
    <property type="molecule type" value="Genomic_DNA"/>
</dbReference>
<proteinExistence type="predicted"/>
<dbReference type="PANTHER" id="PTHR47810">
    <property type="entry name" value="DNA LIGASE"/>
    <property type="match status" value="1"/>
</dbReference>
<comment type="catalytic activity">
    <reaction evidence="6">
        <text>ATP + (deoxyribonucleotide)n-3'-hydroxyl + 5'-phospho-(deoxyribonucleotide)m = (deoxyribonucleotide)n+m + AMP + diphosphate.</text>
        <dbReference type="EC" id="6.5.1.1"/>
    </reaction>
</comment>
<evidence type="ECO:0000256" key="1">
    <source>
        <dbReference type="ARBA" id="ARBA00001968"/>
    </source>
</evidence>
<comment type="caution">
    <text evidence="8">The sequence shown here is derived from an EMBL/GenBank/DDBJ whole genome shotgun (WGS) entry which is preliminary data.</text>
</comment>